<evidence type="ECO:0000313" key="3">
    <source>
        <dbReference type="EMBL" id="KDM92711.1"/>
    </source>
</evidence>
<evidence type="ECO:0000256" key="2">
    <source>
        <dbReference type="HAMAP-Rule" id="MF_01053"/>
    </source>
</evidence>
<sequence>MDYEFKKNMLDGSYHVVFSMGHEALGRWLIEEVSDDEAKITQILTQLGALKGTTKEWQLSGEEMSLILQDNEAIVQANYLFFNTEEELEEDMSHYDDEAVSCCGFEDLEQVLHAWRAFIAGR</sequence>
<dbReference type="Pfam" id="PF06062">
    <property type="entry name" value="UPF0231"/>
    <property type="match status" value="1"/>
</dbReference>
<gene>
    <name evidence="3" type="ORF">EA58_04910</name>
</gene>
<dbReference type="EMBL" id="JMIB01000006">
    <property type="protein sequence ID" value="KDM92711.1"/>
    <property type="molecule type" value="Genomic_DNA"/>
</dbReference>
<accession>A0A066RUG0</accession>
<evidence type="ECO:0000313" key="4">
    <source>
        <dbReference type="Proteomes" id="UP000027192"/>
    </source>
</evidence>
<dbReference type="OrthoDB" id="5739292at2"/>
<dbReference type="PIRSF" id="PIRSF006287">
    <property type="entry name" value="UCP006287"/>
    <property type="match status" value="1"/>
</dbReference>
<name>A0A066RUG0_9GAMM</name>
<evidence type="ECO:0000256" key="1">
    <source>
        <dbReference type="ARBA" id="ARBA00005367"/>
    </source>
</evidence>
<dbReference type="RefSeq" id="WP_036749533.1">
    <property type="nucleotide sequence ID" value="NZ_JAGSGC010000005.1"/>
</dbReference>
<keyword evidence="4" id="KW-1185">Reference proteome</keyword>
<dbReference type="Proteomes" id="UP000027192">
    <property type="component" value="Unassembled WGS sequence"/>
</dbReference>
<comment type="similarity">
    <text evidence="1 2">Belongs to the UPF0231 family.</text>
</comment>
<proteinExistence type="inferred from homology"/>
<protein>
    <recommendedName>
        <fullName evidence="2">UPF0231 protein EA58_04910</fullName>
    </recommendedName>
</protein>
<dbReference type="STRING" id="1654360.EA58_04910"/>
<dbReference type="InterPro" id="IPR008249">
    <property type="entry name" value="UPF0231"/>
</dbReference>
<dbReference type="AlphaFoldDB" id="A0A066RUG0"/>
<reference evidence="3 4" key="1">
    <citation type="submission" date="2014-04" db="EMBL/GenBank/DDBJ databases">
        <title>Draft genome sequence of Photobacterium halotolerans S2753: a solonamide, ngercheumicin and holomycin producer.</title>
        <authorList>
            <person name="Machado H.R."/>
            <person name="Gram L."/>
        </authorList>
    </citation>
    <scope>NUCLEOTIDE SEQUENCE [LARGE SCALE GENOMIC DNA]</scope>
    <source>
        <strain evidence="3 4">S2753</strain>
    </source>
</reference>
<organism evidence="3 4">
    <name type="scientific">Photobacterium galatheae</name>
    <dbReference type="NCBI Taxonomy" id="1654360"/>
    <lineage>
        <taxon>Bacteria</taxon>
        <taxon>Pseudomonadati</taxon>
        <taxon>Pseudomonadota</taxon>
        <taxon>Gammaproteobacteria</taxon>
        <taxon>Vibrionales</taxon>
        <taxon>Vibrionaceae</taxon>
        <taxon>Photobacterium</taxon>
    </lineage>
</organism>
<dbReference type="HAMAP" id="MF_01053">
    <property type="entry name" value="UPF0231"/>
    <property type="match status" value="1"/>
</dbReference>
<comment type="caution">
    <text evidence="3">The sequence shown here is derived from an EMBL/GenBank/DDBJ whole genome shotgun (WGS) entry which is preliminary data.</text>
</comment>